<organism evidence="4 5">
    <name type="scientific">Pinctada imbricata</name>
    <name type="common">Atlantic pearl-oyster</name>
    <name type="synonym">Pinctada martensii</name>
    <dbReference type="NCBI Taxonomy" id="66713"/>
    <lineage>
        <taxon>Eukaryota</taxon>
        <taxon>Metazoa</taxon>
        <taxon>Spiralia</taxon>
        <taxon>Lophotrochozoa</taxon>
        <taxon>Mollusca</taxon>
        <taxon>Bivalvia</taxon>
        <taxon>Autobranchia</taxon>
        <taxon>Pteriomorphia</taxon>
        <taxon>Pterioida</taxon>
        <taxon>Pterioidea</taxon>
        <taxon>Pteriidae</taxon>
        <taxon>Pinctada</taxon>
    </lineage>
</organism>
<keyword evidence="2" id="KW-0378">Hydrolase</keyword>
<feature type="region of interest" description="Disordered" evidence="3">
    <location>
        <begin position="474"/>
        <end position="506"/>
    </location>
</feature>
<dbReference type="SUPFAM" id="SSF51556">
    <property type="entry name" value="Metallo-dependent hydrolases"/>
    <property type="match status" value="1"/>
</dbReference>
<feature type="region of interest" description="Disordered" evidence="3">
    <location>
        <begin position="283"/>
        <end position="315"/>
    </location>
</feature>
<gene>
    <name evidence="4" type="ORF">FSP39_016217</name>
</gene>
<name>A0AA89C3M8_PINIB</name>
<evidence type="ECO:0000256" key="2">
    <source>
        <dbReference type="ARBA" id="ARBA00022801"/>
    </source>
</evidence>
<sequence>MASGKRQWKNERSGGEAPTRTFASSARDRRPEEPYMLFLERMCRKNMLLSPKALVLDLGCLREASHDEICNALQKQYRIAKHKGEKKWINELRQEARNICHESWIDQHLISLTGQKFTSRRKVNVDIKDPLDSGMCRDIRLQRDPTIPVLQENAADSEPQDPVAVVAEERTAVATAGPPLSLLSTHDDNTLDLTQTPTETETSDMDQQMPKDDTLDLTPTPIENETLDMDKQETRNLTIQPPNLTKQQPNRKIQPPNWTFESMDDEPSTSTGRLASMVFVASSRKRRLPDASEGTCRKTQRPQMSPVRLPEPPRRVDVDAEDQGQITVKVDTVQSSSNRPVCPFPACGSVDKRLRRHIHQRHLPPLFNDKSVDVLSLQRKYEALMSLIRASVGENASLEDAMTAVTDSQDLPPTSEIHQDHTIEMKALCQFQRWEEPETFNMHPVNSPAVLLHWRCQVALLLRLPVERRSQYVSDGSITPVPGSLTARDSTEETPSSRQLEEDSEEDIVIEEQEEFVLVDQCGSSSDTDTNNNEPDVDEFRAFDSHFHLDRTSQRLWGSPHGATVEDLLRGTNQTGRPSLKVQLVGGVIVHSEPQTYPAVLSPMGKWRLALGVHPKHVDELTVERFLSLQHHLRTGLVSAIGEIGLDRTVSSKEWRRQEEVFRKILGLATPEIPIVLHLRGTPNDHIGMDVHARAMQILTKVCPKEQKMHVHCFTGDRELVREWRSLFPNAYFGYTAAVQDFSREQIQAIKIIPMDRLLLETDSPYMPPHRKGVNTPAFIGDIASLVAAHLNQPVGQVLGQTLRNGQTLYGH</sequence>
<dbReference type="PANTHER" id="PTHR46363:SF1">
    <property type="entry name" value="DEOXYRIBONUCLEASE TATDN2-RELATED"/>
    <property type="match status" value="1"/>
</dbReference>
<dbReference type="Gene3D" id="3.20.20.140">
    <property type="entry name" value="Metal-dependent hydrolases"/>
    <property type="match status" value="1"/>
</dbReference>
<dbReference type="AlphaFoldDB" id="A0AA89C3M8"/>
<dbReference type="InterPro" id="IPR001130">
    <property type="entry name" value="TatD-like"/>
</dbReference>
<dbReference type="InterPro" id="IPR018228">
    <property type="entry name" value="DNase_TatD-rel_CS"/>
</dbReference>
<proteinExistence type="inferred from homology"/>
<dbReference type="PROSITE" id="PS01091">
    <property type="entry name" value="TATD_3"/>
    <property type="match status" value="1"/>
</dbReference>
<feature type="region of interest" description="Disordered" evidence="3">
    <location>
        <begin position="1"/>
        <end position="28"/>
    </location>
</feature>
<feature type="compositionally biased region" description="Polar residues" evidence="3">
    <location>
        <begin position="191"/>
        <end position="200"/>
    </location>
</feature>
<evidence type="ECO:0000313" key="4">
    <source>
        <dbReference type="EMBL" id="KAK3093476.1"/>
    </source>
</evidence>
<evidence type="ECO:0000256" key="1">
    <source>
        <dbReference type="ARBA" id="ARBA00009275"/>
    </source>
</evidence>
<reference evidence="4" key="1">
    <citation type="submission" date="2019-08" db="EMBL/GenBank/DDBJ databases">
        <title>The improved chromosome-level genome for the pearl oyster Pinctada fucata martensii using PacBio sequencing and Hi-C.</title>
        <authorList>
            <person name="Zheng Z."/>
        </authorList>
    </citation>
    <scope>NUCLEOTIDE SEQUENCE</scope>
    <source>
        <strain evidence="4">ZZ-2019</strain>
        <tissue evidence="4">Adductor muscle</tissue>
    </source>
</reference>
<dbReference type="PANTHER" id="PTHR46363">
    <property type="entry name" value="DEOXYRIBONUCLEASE TATDN2-RELATED"/>
    <property type="match status" value="1"/>
</dbReference>
<protein>
    <recommendedName>
        <fullName evidence="6">TatD</fullName>
    </recommendedName>
</protein>
<dbReference type="Proteomes" id="UP001186944">
    <property type="component" value="Unassembled WGS sequence"/>
</dbReference>
<comment type="caution">
    <text evidence="4">The sequence shown here is derived from an EMBL/GenBank/DDBJ whole genome shotgun (WGS) entry which is preliminary data.</text>
</comment>
<dbReference type="CDD" id="cd01310">
    <property type="entry name" value="TatD_DNAse"/>
    <property type="match status" value="1"/>
</dbReference>
<dbReference type="GO" id="GO:0016788">
    <property type="term" value="F:hydrolase activity, acting on ester bonds"/>
    <property type="evidence" value="ECO:0007669"/>
    <property type="project" value="InterPro"/>
</dbReference>
<keyword evidence="5" id="KW-1185">Reference proteome</keyword>
<accession>A0AA89C3M8</accession>
<dbReference type="EMBL" id="VSWD01000009">
    <property type="protein sequence ID" value="KAK3093476.1"/>
    <property type="molecule type" value="Genomic_DNA"/>
</dbReference>
<evidence type="ECO:0008006" key="6">
    <source>
        <dbReference type="Google" id="ProtNLM"/>
    </source>
</evidence>
<feature type="region of interest" description="Disordered" evidence="3">
    <location>
        <begin position="175"/>
        <end position="212"/>
    </location>
</feature>
<dbReference type="Pfam" id="PF01026">
    <property type="entry name" value="TatD_DNase"/>
    <property type="match status" value="1"/>
</dbReference>
<evidence type="ECO:0000313" key="5">
    <source>
        <dbReference type="Proteomes" id="UP001186944"/>
    </source>
</evidence>
<dbReference type="InterPro" id="IPR032466">
    <property type="entry name" value="Metal_Hydrolase"/>
</dbReference>
<comment type="similarity">
    <text evidence="1">Belongs to the metallo-dependent hydrolases superfamily. TatD-type hydrolase family.</text>
</comment>
<evidence type="ECO:0000256" key="3">
    <source>
        <dbReference type="SAM" id="MobiDB-lite"/>
    </source>
</evidence>